<organism evidence="16 17">
    <name type="scientific">Pseudomonas linyingensis</name>
    <dbReference type="NCBI Taxonomy" id="915471"/>
    <lineage>
        <taxon>Bacteria</taxon>
        <taxon>Pseudomonadati</taxon>
        <taxon>Pseudomonadota</taxon>
        <taxon>Gammaproteobacteria</taxon>
        <taxon>Pseudomonadales</taxon>
        <taxon>Pseudomonadaceae</taxon>
        <taxon>Pseudomonas</taxon>
    </lineage>
</organism>
<dbReference type="GO" id="GO:0004888">
    <property type="term" value="F:transmembrane signaling receptor activity"/>
    <property type="evidence" value="ECO:0007669"/>
    <property type="project" value="InterPro"/>
</dbReference>
<keyword evidence="9 11" id="KW-0807">Transducer</keyword>
<dbReference type="OrthoDB" id="9795078at2"/>
<evidence type="ECO:0000256" key="13">
    <source>
        <dbReference type="SAM" id="Phobius"/>
    </source>
</evidence>
<evidence type="ECO:0000256" key="10">
    <source>
        <dbReference type="ARBA" id="ARBA00029447"/>
    </source>
</evidence>
<dbReference type="Proteomes" id="UP000242930">
    <property type="component" value="Unassembled WGS sequence"/>
</dbReference>
<evidence type="ECO:0000259" key="14">
    <source>
        <dbReference type="PROSITE" id="PS50111"/>
    </source>
</evidence>
<dbReference type="SMART" id="SM00304">
    <property type="entry name" value="HAMP"/>
    <property type="match status" value="1"/>
</dbReference>
<feature type="transmembrane region" description="Helical" evidence="13">
    <location>
        <begin position="12"/>
        <end position="33"/>
    </location>
</feature>
<feature type="domain" description="Methyl-accepting transducer" evidence="14">
    <location>
        <begin position="276"/>
        <end position="505"/>
    </location>
</feature>
<dbReference type="FunFam" id="1.10.287.950:FF:000001">
    <property type="entry name" value="Methyl-accepting chemotaxis sensory transducer"/>
    <property type="match status" value="1"/>
</dbReference>
<evidence type="ECO:0000256" key="5">
    <source>
        <dbReference type="ARBA" id="ARBA00022519"/>
    </source>
</evidence>
<dbReference type="InterPro" id="IPR004089">
    <property type="entry name" value="MCPsignal_dom"/>
</dbReference>
<dbReference type="GO" id="GO:0006935">
    <property type="term" value="P:chemotaxis"/>
    <property type="evidence" value="ECO:0007669"/>
    <property type="project" value="UniProtKB-KW"/>
</dbReference>
<dbReference type="PROSITE" id="PS00538">
    <property type="entry name" value="CHEMOTAXIS_TRANSDUC_1"/>
    <property type="match status" value="1"/>
</dbReference>
<dbReference type="PROSITE" id="PS50885">
    <property type="entry name" value="HAMP"/>
    <property type="match status" value="1"/>
</dbReference>
<reference evidence="17" key="1">
    <citation type="submission" date="2016-10" db="EMBL/GenBank/DDBJ databases">
        <authorList>
            <person name="Varghese N."/>
            <person name="Submissions S."/>
        </authorList>
    </citation>
    <scope>NUCLEOTIDE SEQUENCE [LARGE SCALE GENOMIC DNA]</scope>
    <source>
        <strain evidence="17">LMG 25967</strain>
    </source>
</reference>
<evidence type="ECO:0000313" key="16">
    <source>
        <dbReference type="EMBL" id="SEJ40602.1"/>
    </source>
</evidence>
<evidence type="ECO:0000256" key="9">
    <source>
        <dbReference type="ARBA" id="ARBA00023224"/>
    </source>
</evidence>
<feature type="domain" description="HAMP" evidence="15">
    <location>
        <begin position="219"/>
        <end position="271"/>
    </location>
</feature>
<feature type="transmembrane region" description="Helical" evidence="13">
    <location>
        <begin position="194"/>
        <end position="213"/>
    </location>
</feature>
<evidence type="ECO:0000256" key="8">
    <source>
        <dbReference type="ARBA" id="ARBA00023136"/>
    </source>
</evidence>
<keyword evidence="7 13" id="KW-1133">Transmembrane helix</keyword>
<dbReference type="Pfam" id="PF00672">
    <property type="entry name" value="HAMP"/>
    <property type="match status" value="1"/>
</dbReference>
<dbReference type="Pfam" id="PF00015">
    <property type="entry name" value="MCPsignal"/>
    <property type="match status" value="1"/>
</dbReference>
<dbReference type="AlphaFoldDB" id="A0A1H6YTK2"/>
<dbReference type="Pfam" id="PF02203">
    <property type="entry name" value="TarH"/>
    <property type="match status" value="1"/>
</dbReference>
<dbReference type="PANTHER" id="PTHR43531:SF14">
    <property type="entry name" value="METHYL-ACCEPTING CHEMOTAXIS PROTEIN I-RELATED"/>
    <property type="match status" value="1"/>
</dbReference>
<dbReference type="InterPro" id="IPR035440">
    <property type="entry name" value="4HB_MCP_dom_sf"/>
</dbReference>
<evidence type="ECO:0000256" key="11">
    <source>
        <dbReference type="PROSITE-ProRule" id="PRU00284"/>
    </source>
</evidence>
<accession>A0A1H6YTK2</accession>
<dbReference type="Gene3D" id="1.10.287.950">
    <property type="entry name" value="Methyl-accepting chemotaxis protein"/>
    <property type="match status" value="1"/>
</dbReference>
<dbReference type="InterPro" id="IPR003122">
    <property type="entry name" value="Tar_rcpt_lig-bd"/>
</dbReference>
<keyword evidence="5" id="KW-0997">Cell inner membrane</keyword>
<dbReference type="Gene3D" id="1.20.120.30">
    <property type="entry name" value="Aspartate receptor, ligand-binding domain"/>
    <property type="match status" value="1"/>
</dbReference>
<dbReference type="SMART" id="SM00283">
    <property type="entry name" value="MA"/>
    <property type="match status" value="1"/>
</dbReference>
<evidence type="ECO:0000313" key="17">
    <source>
        <dbReference type="Proteomes" id="UP000242930"/>
    </source>
</evidence>
<evidence type="ECO:0000256" key="2">
    <source>
        <dbReference type="ARBA" id="ARBA00022475"/>
    </source>
</evidence>
<comment type="similarity">
    <text evidence="10">Belongs to the methyl-accepting chemotaxis (MCP) protein family.</text>
</comment>
<gene>
    <name evidence="16" type="ORF">SAMN05216201_10868</name>
</gene>
<dbReference type="GO" id="GO:0007165">
    <property type="term" value="P:signal transduction"/>
    <property type="evidence" value="ECO:0007669"/>
    <property type="project" value="UniProtKB-KW"/>
</dbReference>
<evidence type="ECO:0000256" key="4">
    <source>
        <dbReference type="ARBA" id="ARBA00022500"/>
    </source>
</evidence>
<dbReference type="PRINTS" id="PR00260">
    <property type="entry name" value="CHEMTRNSDUCR"/>
</dbReference>
<evidence type="ECO:0000256" key="6">
    <source>
        <dbReference type="ARBA" id="ARBA00022692"/>
    </source>
</evidence>
<dbReference type="GO" id="GO:0005886">
    <property type="term" value="C:plasma membrane"/>
    <property type="evidence" value="ECO:0007669"/>
    <property type="project" value="UniProtKB-SubCell"/>
</dbReference>
<dbReference type="InterPro" id="IPR004091">
    <property type="entry name" value="Chemotax_Me-accpt_rcpt_Me-site"/>
</dbReference>
<keyword evidence="4" id="KW-0145">Chemotaxis</keyword>
<keyword evidence="2" id="KW-1003">Cell membrane</keyword>
<feature type="region of interest" description="Disordered" evidence="12">
    <location>
        <begin position="525"/>
        <end position="567"/>
    </location>
</feature>
<evidence type="ECO:0000256" key="7">
    <source>
        <dbReference type="ARBA" id="ARBA00022989"/>
    </source>
</evidence>
<dbReference type="CDD" id="cd11386">
    <property type="entry name" value="MCP_signal"/>
    <property type="match status" value="1"/>
</dbReference>
<dbReference type="SUPFAM" id="SSF58104">
    <property type="entry name" value="Methyl-accepting chemotaxis protein (MCP) signaling domain"/>
    <property type="match status" value="1"/>
</dbReference>
<evidence type="ECO:0000259" key="15">
    <source>
        <dbReference type="PROSITE" id="PS50885"/>
    </source>
</evidence>
<dbReference type="PROSITE" id="PS50111">
    <property type="entry name" value="CHEMOTAXIS_TRANSDUC_2"/>
    <property type="match status" value="1"/>
</dbReference>
<proteinExistence type="inferred from homology"/>
<keyword evidence="17" id="KW-1185">Reference proteome</keyword>
<dbReference type="PANTHER" id="PTHR43531">
    <property type="entry name" value="PROTEIN ICFG"/>
    <property type="match status" value="1"/>
</dbReference>
<dbReference type="SUPFAM" id="SSF47170">
    <property type="entry name" value="Aspartate receptor, ligand-binding domain"/>
    <property type="match status" value="1"/>
</dbReference>
<keyword evidence="6 13" id="KW-0812">Transmembrane</keyword>
<name>A0A1H6YTK2_9PSED</name>
<dbReference type="InterPro" id="IPR004090">
    <property type="entry name" value="Chemotax_Me-accpt_rcpt"/>
</dbReference>
<evidence type="ECO:0000256" key="1">
    <source>
        <dbReference type="ARBA" id="ARBA00004429"/>
    </source>
</evidence>
<dbReference type="STRING" id="915471.SAMN05216201_10868"/>
<dbReference type="CDD" id="cd06225">
    <property type="entry name" value="HAMP"/>
    <property type="match status" value="1"/>
</dbReference>
<protein>
    <submittedName>
        <fullName evidence="16">Methyl-accepting chemotaxis sensory transducer with TarH sensor</fullName>
    </submittedName>
</protein>
<evidence type="ECO:0000256" key="3">
    <source>
        <dbReference type="ARBA" id="ARBA00022481"/>
    </source>
</evidence>
<evidence type="ECO:0000256" key="12">
    <source>
        <dbReference type="SAM" id="MobiDB-lite"/>
    </source>
</evidence>
<sequence>MQSFLNRISIKGALTATLVLFAVLLVVMSALGYTGGVKGLTTVLEIDRVAVRQVDLVNQANIERLKIIVSADAYSEALRAKRFASEGDKGVKLQSMRVSSGSAREMYEAYREVPEGAPEKPLIDALAAAFAPLLDLLDQQIQALEEGDLQGYARLNEQQASMASGYEDALRLYLNHNAEKMDGLLADYEDMHRMFSMIALGLLGAALAILIAVRYGLQRVIVQPLAEAAGHLQRLAKADLSQPIEIRSRNEVGQLLAAMRDMQESLARIVGSVREGSSSILVGAQQIAGGNADLSSRTEQQAASLEETAASMEQLTATVKQNADNARQASALANDASSTAGEGREVVGRVVETMQQITDSSQQIANIIGVIDSIAFQTNILALNASVEAARAGDQGRGFAVVAGEVRNLAGRCAEAAREIKALIEDSTRRVRDGSQLVDQAGKTIGEVVGAVRRVTDIIDEISAASQEQSAGIAQVNTAIAQMDEVTQQNAALVQEASAASASLADQAHNLEGAVEVFRLSGETSRQMAAPRADAGARGLSPRPPQVQAEAQRKRPVAAAEEQWESF</sequence>
<dbReference type="RefSeq" id="WP_090310961.1">
    <property type="nucleotide sequence ID" value="NZ_FNZE01000008.1"/>
</dbReference>
<keyword evidence="8 13" id="KW-0472">Membrane</keyword>
<comment type="subcellular location">
    <subcellularLocation>
        <location evidence="1">Cell inner membrane</location>
        <topology evidence="1">Multi-pass membrane protein</topology>
    </subcellularLocation>
</comment>
<dbReference type="InterPro" id="IPR003660">
    <property type="entry name" value="HAMP_dom"/>
</dbReference>
<dbReference type="EMBL" id="FNZE01000008">
    <property type="protein sequence ID" value="SEJ40602.1"/>
    <property type="molecule type" value="Genomic_DNA"/>
</dbReference>
<keyword evidence="3" id="KW-0488">Methylation</keyword>
<dbReference type="InterPro" id="IPR051310">
    <property type="entry name" value="MCP_chemotaxis"/>
</dbReference>